<dbReference type="EMBL" id="JAULSN010000011">
    <property type="protein sequence ID" value="KAK3361483.1"/>
    <property type="molecule type" value="Genomic_DNA"/>
</dbReference>
<dbReference type="Proteomes" id="UP001287356">
    <property type="component" value="Unassembled WGS sequence"/>
</dbReference>
<name>A0AAE0JTE9_9PEZI</name>
<gene>
    <name evidence="2" type="ORF">B0T24DRAFT_641690</name>
</gene>
<dbReference type="AlphaFoldDB" id="A0AAE0JTE9"/>
<accession>A0AAE0JTE9</accession>
<evidence type="ECO:0008006" key="4">
    <source>
        <dbReference type="Google" id="ProtNLM"/>
    </source>
</evidence>
<organism evidence="2 3">
    <name type="scientific">Lasiosphaeria ovina</name>
    <dbReference type="NCBI Taxonomy" id="92902"/>
    <lineage>
        <taxon>Eukaryota</taxon>
        <taxon>Fungi</taxon>
        <taxon>Dikarya</taxon>
        <taxon>Ascomycota</taxon>
        <taxon>Pezizomycotina</taxon>
        <taxon>Sordariomycetes</taxon>
        <taxon>Sordariomycetidae</taxon>
        <taxon>Sordariales</taxon>
        <taxon>Lasiosphaeriaceae</taxon>
        <taxon>Lasiosphaeria</taxon>
    </lineage>
</organism>
<sequence>MPPIAAGAVIVIHAATLATSHALDSTSAALRQTNATTTLPAPHVVRIYHHLLRRQVPTLTQTRFPLPVPTRFLPVPVPVRVPVRVPVPVRARTPTPNP</sequence>
<keyword evidence="3" id="KW-1185">Reference proteome</keyword>
<proteinExistence type="predicted"/>
<feature type="chain" id="PRO_5041957790" description="Secreted protein" evidence="1">
    <location>
        <begin position="23"/>
        <end position="98"/>
    </location>
</feature>
<reference evidence="2" key="2">
    <citation type="submission" date="2023-06" db="EMBL/GenBank/DDBJ databases">
        <authorList>
            <consortium name="Lawrence Berkeley National Laboratory"/>
            <person name="Haridas S."/>
            <person name="Hensen N."/>
            <person name="Bonometti L."/>
            <person name="Westerberg I."/>
            <person name="Brannstrom I.O."/>
            <person name="Guillou S."/>
            <person name="Cros-Aarteil S."/>
            <person name="Calhoun S."/>
            <person name="Kuo A."/>
            <person name="Mondo S."/>
            <person name="Pangilinan J."/>
            <person name="Riley R."/>
            <person name="Labutti K."/>
            <person name="Andreopoulos B."/>
            <person name="Lipzen A."/>
            <person name="Chen C."/>
            <person name="Yanf M."/>
            <person name="Daum C."/>
            <person name="Ng V."/>
            <person name="Clum A."/>
            <person name="Steindorff A."/>
            <person name="Ohm R."/>
            <person name="Martin F."/>
            <person name="Silar P."/>
            <person name="Natvig D."/>
            <person name="Lalanne C."/>
            <person name="Gautier V."/>
            <person name="Ament-Velasquez S.L."/>
            <person name="Kruys A."/>
            <person name="Hutchinson M.I."/>
            <person name="Powell A.J."/>
            <person name="Barry K."/>
            <person name="Miller A.N."/>
            <person name="Grigoriev I.V."/>
            <person name="Debuchy R."/>
            <person name="Gladieux P."/>
            <person name="Thoren M.H."/>
            <person name="Johannesson H."/>
        </authorList>
    </citation>
    <scope>NUCLEOTIDE SEQUENCE</scope>
    <source>
        <strain evidence="2">CBS 958.72</strain>
    </source>
</reference>
<evidence type="ECO:0000313" key="3">
    <source>
        <dbReference type="Proteomes" id="UP001287356"/>
    </source>
</evidence>
<evidence type="ECO:0000313" key="2">
    <source>
        <dbReference type="EMBL" id="KAK3361483.1"/>
    </source>
</evidence>
<reference evidence="2" key="1">
    <citation type="journal article" date="2023" name="Mol. Phylogenet. Evol.">
        <title>Genome-scale phylogeny and comparative genomics of the fungal order Sordariales.</title>
        <authorList>
            <person name="Hensen N."/>
            <person name="Bonometti L."/>
            <person name="Westerberg I."/>
            <person name="Brannstrom I.O."/>
            <person name="Guillou S."/>
            <person name="Cros-Aarteil S."/>
            <person name="Calhoun S."/>
            <person name="Haridas S."/>
            <person name="Kuo A."/>
            <person name="Mondo S."/>
            <person name="Pangilinan J."/>
            <person name="Riley R."/>
            <person name="LaButti K."/>
            <person name="Andreopoulos B."/>
            <person name="Lipzen A."/>
            <person name="Chen C."/>
            <person name="Yan M."/>
            <person name="Daum C."/>
            <person name="Ng V."/>
            <person name="Clum A."/>
            <person name="Steindorff A."/>
            <person name="Ohm R.A."/>
            <person name="Martin F."/>
            <person name="Silar P."/>
            <person name="Natvig D.O."/>
            <person name="Lalanne C."/>
            <person name="Gautier V."/>
            <person name="Ament-Velasquez S.L."/>
            <person name="Kruys A."/>
            <person name="Hutchinson M.I."/>
            <person name="Powell A.J."/>
            <person name="Barry K."/>
            <person name="Miller A.N."/>
            <person name="Grigoriev I.V."/>
            <person name="Debuchy R."/>
            <person name="Gladieux P."/>
            <person name="Hiltunen Thoren M."/>
            <person name="Johannesson H."/>
        </authorList>
    </citation>
    <scope>NUCLEOTIDE SEQUENCE</scope>
    <source>
        <strain evidence="2">CBS 958.72</strain>
    </source>
</reference>
<feature type="signal peptide" evidence="1">
    <location>
        <begin position="1"/>
        <end position="22"/>
    </location>
</feature>
<evidence type="ECO:0000256" key="1">
    <source>
        <dbReference type="SAM" id="SignalP"/>
    </source>
</evidence>
<keyword evidence="1" id="KW-0732">Signal</keyword>
<comment type="caution">
    <text evidence="2">The sequence shown here is derived from an EMBL/GenBank/DDBJ whole genome shotgun (WGS) entry which is preliminary data.</text>
</comment>
<protein>
    <recommendedName>
        <fullName evidence="4">Secreted protein</fullName>
    </recommendedName>
</protein>